<name>A0A158P5I3_TETUR</name>
<evidence type="ECO:0000256" key="2">
    <source>
        <dbReference type="ARBA" id="ARBA00022771"/>
    </source>
</evidence>
<comment type="similarity">
    <text evidence="1">Belongs to the IAP family.</text>
</comment>
<dbReference type="EnsemblMetazoa" id="tetur32g02357.1">
    <property type="protein sequence ID" value="tetur32g02357.1"/>
    <property type="gene ID" value="tetur32g02357"/>
</dbReference>
<dbReference type="SMART" id="SM00238">
    <property type="entry name" value="BIR"/>
    <property type="match status" value="1"/>
</dbReference>
<dbReference type="PANTHER" id="PTHR10044">
    <property type="entry name" value="INHIBITOR OF APOPTOSIS"/>
    <property type="match status" value="1"/>
</dbReference>
<reference evidence="6" key="2">
    <citation type="submission" date="2016-04" db="UniProtKB">
        <authorList>
            <consortium name="EnsemblMetazoa"/>
        </authorList>
    </citation>
    <scope>IDENTIFICATION</scope>
</reference>
<dbReference type="EMBL" id="CAEY01000924">
    <property type="status" value="NOT_ANNOTATED_CDS"/>
    <property type="molecule type" value="Genomic_DNA"/>
</dbReference>
<dbReference type="InterPro" id="IPR001841">
    <property type="entry name" value="Znf_RING"/>
</dbReference>
<protein>
    <recommendedName>
        <fullName evidence="5">RING-type domain-containing protein</fullName>
    </recommendedName>
</protein>
<dbReference type="SUPFAM" id="SSF57924">
    <property type="entry name" value="Inhibitor of apoptosis (IAP) repeat"/>
    <property type="match status" value="2"/>
</dbReference>
<organism evidence="6 7">
    <name type="scientific">Tetranychus urticae</name>
    <name type="common">Two-spotted spider mite</name>
    <dbReference type="NCBI Taxonomy" id="32264"/>
    <lineage>
        <taxon>Eukaryota</taxon>
        <taxon>Metazoa</taxon>
        <taxon>Ecdysozoa</taxon>
        <taxon>Arthropoda</taxon>
        <taxon>Chelicerata</taxon>
        <taxon>Arachnida</taxon>
        <taxon>Acari</taxon>
        <taxon>Acariformes</taxon>
        <taxon>Trombidiformes</taxon>
        <taxon>Prostigmata</taxon>
        <taxon>Eleutherengona</taxon>
        <taxon>Raphignathae</taxon>
        <taxon>Tetranychoidea</taxon>
        <taxon>Tetranychidae</taxon>
        <taxon>Tetranychus</taxon>
    </lineage>
</organism>
<dbReference type="AlphaFoldDB" id="A0A158P5I3"/>
<accession>A0A158P5I3</accession>
<evidence type="ECO:0000256" key="3">
    <source>
        <dbReference type="ARBA" id="ARBA00022833"/>
    </source>
</evidence>
<dbReference type="GO" id="GO:0005737">
    <property type="term" value="C:cytoplasm"/>
    <property type="evidence" value="ECO:0007669"/>
    <property type="project" value="TreeGrafter"/>
</dbReference>
<keyword evidence="7" id="KW-1185">Reference proteome</keyword>
<dbReference type="EMBL" id="CAEY01001552">
    <property type="status" value="NOT_ANNOTATED_CDS"/>
    <property type="molecule type" value="Genomic_DNA"/>
</dbReference>
<dbReference type="STRING" id="32264.A0A158P5I3"/>
<sequence>MLTPSIENWSCPEALQTLKKFMRMKFLENRFDSFSGFDLKRSKVYSAVYDGFYLSDDKAFFVCFCCGLHIPTSLADLNIVDLHCTFSLNCAYLKHEELGLKVWYDVASRFAYYCVPRRIECNYQQTLIKIFRLEKQSTNTIVKSVTSKQMVNPNKVYQLFQMRENRTFSFQHSKYTTLEANTLVESGFFYCGFGYIVQCAFCALSFDGKLRSNPSLIHKHLYPGCPFLTASKYENDRNNCVVCLVEPRKVLYSPCNHLVTCVACNERLKQKNMLLCPVCRSAVVMRINCISP</sequence>
<dbReference type="InterPro" id="IPR001370">
    <property type="entry name" value="BIR_rpt"/>
</dbReference>
<dbReference type="PROSITE" id="PS50089">
    <property type="entry name" value="ZF_RING_2"/>
    <property type="match status" value="1"/>
</dbReference>
<dbReference type="PROSITE" id="PS50143">
    <property type="entry name" value="BIR_REPEAT_2"/>
    <property type="match status" value="2"/>
</dbReference>
<keyword evidence="3" id="KW-0862">Zinc</keyword>
<evidence type="ECO:0000313" key="6">
    <source>
        <dbReference type="EnsemblMetazoa" id="tetur32g02357.1"/>
    </source>
</evidence>
<dbReference type="GO" id="GO:0008270">
    <property type="term" value="F:zinc ion binding"/>
    <property type="evidence" value="ECO:0007669"/>
    <property type="project" value="UniProtKB-KW"/>
</dbReference>
<dbReference type="EnsemblMetazoa" id="tetur59g00040.1">
    <property type="protein sequence ID" value="tetur59g00040.1"/>
    <property type="gene ID" value="tetur59g00040"/>
</dbReference>
<dbReference type="InterPro" id="IPR050784">
    <property type="entry name" value="IAP"/>
</dbReference>
<dbReference type="Proteomes" id="UP000015104">
    <property type="component" value="Unassembled WGS sequence"/>
</dbReference>
<proteinExistence type="inferred from homology"/>
<evidence type="ECO:0000259" key="5">
    <source>
        <dbReference type="PROSITE" id="PS50089"/>
    </source>
</evidence>
<evidence type="ECO:0000256" key="1">
    <source>
        <dbReference type="ARBA" id="ARBA00006672"/>
    </source>
</evidence>
<dbReference type="InterPro" id="IPR013083">
    <property type="entry name" value="Znf_RING/FYVE/PHD"/>
</dbReference>
<evidence type="ECO:0000256" key="4">
    <source>
        <dbReference type="PROSITE-ProRule" id="PRU00175"/>
    </source>
</evidence>
<dbReference type="GO" id="GO:0005634">
    <property type="term" value="C:nucleus"/>
    <property type="evidence" value="ECO:0007669"/>
    <property type="project" value="TreeGrafter"/>
</dbReference>
<feature type="domain" description="RING-type" evidence="5">
    <location>
        <begin position="240"/>
        <end position="280"/>
    </location>
</feature>
<evidence type="ECO:0000313" key="7">
    <source>
        <dbReference type="Proteomes" id="UP000015104"/>
    </source>
</evidence>
<dbReference type="Gene3D" id="1.10.1170.10">
    <property type="entry name" value="Inhibitor Of Apoptosis Protein (2mihbC-IAP-1), Chain A"/>
    <property type="match status" value="2"/>
</dbReference>
<reference evidence="7" key="1">
    <citation type="submission" date="2011-08" db="EMBL/GenBank/DDBJ databases">
        <authorList>
            <person name="Rombauts S."/>
        </authorList>
    </citation>
    <scope>NUCLEOTIDE SEQUENCE</scope>
    <source>
        <strain evidence="7">London</strain>
    </source>
</reference>
<dbReference type="Pfam" id="PF00653">
    <property type="entry name" value="BIR"/>
    <property type="match status" value="1"/>
</dbReference>
<keyword evidence="2 4" id="KW-0863">Zinc-finger</keyword>
<dbReference type="PANTHER" id="PTHR10044:SF139">
    <property type="entry name" value="DEATH-ASSOCIATED INHIBITOR OF APOPTOSIS 2"/>
    <property type="match status" value="1"/>
</dbReference>
<dbReference type="Gene3D" id="3.30.40.10">
    <property type="entry name" value="Zinc/RING finger domain, C3HC4 (zinc finger)"/>
    <property type="match status" value="1"/>
</dbReference>
<keyword evidence="2 4" id="KW-0479">Metal-binding</keyword>
<dbReference type="Pfam" id="PF13920">
    <property type="entry name" value="zf-C3HC4_3"/>
    <property type="match status" value="1"/>
</dbReference>